<keyword evidence="1" id="KW-0547">Nucleotide-binding</keyword>
<keyword evidence="1" id="KW-0067">ATP-binding</keyword>
<feature type="domain" description="ATP-grasp" evidence="2">
    <location>
        <begin position="127"/>
        <end position="310"/>
    </location>
</feature>
<gene>
    <name evidence="3" type="ORF">GN138_02640</name>
</gene>
<proteinExistence type="predicted"/>
<dbReference type="Gene3D" id="3.30.470.20">
    <property type="entry name" value="ATP-grasp fold, B domain"/>
    <property type="match status" value="1"/>
</dbReference>
<reference evidence="3 4" key="1">
    <citation type="submission" date="2019-12" db="EMBL/GenBank/DDBJ databases">
        <authorList>
            <person name="Li J."/>
        </authorList>
    </citation>
    <scope>NUCLEOTIDE SEQUENCE [LARGE SCALE GENOMIC DNA]</scope>
    <source>
        <strain evidence="3 4">HL2-2</strain>
    </source>
</reference>
<evidence type="ECO:0000313" key="3">
    <source>
        <dbReference type="EMBL" id="MUU77331.1"/>
    </source>
</evidence>
<dbReference type="GO" id="GO:0005524">
    <property type="term" value="F:ATP binding"/>
    <property type="evidence" value="ECO:0007669"/>
    <property type="project" value="UniProtKB-UniRule"/>
</dbReference>
<accession>A0A6L6U5B0</accession>
<dbReference type="SUPFAM" id="SSF56059">
    <property type="entry name" value="Glutathione synthetase ATP-binding domain-like"/>
    <property type="match status" value="1"/>
</dbReference>
<dbReference type="RefSeq" id="WP_157361850.1">
    <property type="nucleotide sequence ID" value="NZ_WOWS01000001.1"/>
</dbReference>
<sequence length="379" mass="43902">MNEGLENFSILIPDSDDQKVLAYQVVNCLSFYKAIKIYIMSSNKNSHLRYSRRIKHFSYYPNGSTATWISNINKEVERHKIDLIMPIFDGGIARIIKNKSLLKDACKVCVLPSNENYFTAIDKGLLYRFLKINNLPCPESEITKPNELPNFNNLKFPIIAKPVNGYSGGNQIKILKNPEEVENYNKLIKYNCNVIYQNYVNGYDLCCNVLCDKGEIKAYSVQSTEKIEHQDLEPQTGFKFVDNTQLLEIIKKVMKGLEWSGVANIDCRYDKDDNSFKIIEINSRYWMNIDASSMAQVNFPYLHCLLTLNKLFDYKKAKEISYVNLRGLARLVSNKPATLLKVKYILHSTPLKFVFKDPIPMLFIYAWRTKKLLKAKFKN</sequence>
<dbReference type="Proteomes" id="UP000478208">
    <property type="component" value="Unassembled WGS sequence"/>
</dbReference>
<comment type="caution">
    <text evidence="3">The sequence shown here is derived from an EMBL/GenBank/DDBJ whole genome shotgun (WGS) entry which is preliminary data.</text>
</comment>
<dbReference type="GO" id="GO:0046872">
    <property type="term" value="F:metal ion binding"/>
    <property type="evidence" value="ECO:0007669"/>
    <property type="project" value="InterPro"/>
</dbReference>
<evidence type="ECO:0000313" key="4">
    <source>
        <dbReference type="Proteomes" id="UP000478208"/>
    </source>
</evidence>
<name>A0A6L6U5B0_9FLAO</name>
<keyword evidence="4" id="KW-1185">Reference proteome</keyword>
<organism evidence="3 4">
    <name type="scientific">Winogradskyella endarachnes</name>
    <dbReference type="NCBI Taxonomy" id="2681965"/>
    <lineage>
        <taxon>Bacteria</taxon>
        <taxon>Pseudomonadati</taxon>
        <taxon>Bacteroidota</taxon>
        <taxon>Flavobacteriia</taxon>
        <taxon>Flavobacteriales</taxon>
        <taxon>Flavobacteriaceae</taxon>
        <taxon>Winogradskyella</taxon>
    </lineage>
</organism>
<evidence type="ECO:0000256" key="1">
    <source>
        <dbReference type="PROSITE-ProRule" id="PRU00409"/>
    </source>
</evidence>
<dbReference type="Gene3D" id="3.40.50.20">
    <property type="match status" value="1"/>
</dbReference>
<dbReference type="PROSITE" id="PS50975">
    <property type="entry name" value="ATP_GRASP"/>
    <property type="match status" value="1"/>
</dbReference>
<dbReference type="EMBL" id="WOWS01000001">
    <property type="protein sequence ID" value="MUU77331.1"/>
    <property type="molecule type" value="Genomic_DNA"/>
</dbReference>
<dbReference type="InterPro" id="IPR011761">
    <property type="entry name" value="ATP-grasp"/>
</dbReference>
<dbReference type="AlphaFoldDB" id="A0A6L6U5B0"/>
<dbReference type="Pfam" id="PF15632">
    <property type="entry name" value="ATPgrasp_Ter"/>
    <property type="match status" value="1"/>
</dbReference>
<protein>
    <submittedName>
        <fullName evidence="3">ATP-grasp domain-containing protein</fullName>
    </submittedName>
</protein>
<evidence type="ECO:0000259" key="2">
    <source>
        <dbReference type="PROSITE" id="PS50975"/>
    </source>
</evidence>